<evidence type="ECO:0000313" key="1">
    <source>
        <dbReference type="EMBL" id="GBM41983.1"/>
    </source>
</evidence>
<sequence length="114" mass="12878">MPIDFTLYKAKKKQWNAFRLAREVKCNCPIYGTLGVNGVMFSLPASTVPTRKESSIFHFSRRTQASLHLVVIKESFARVIASRGNRPQCTRINIACIAPVVRKLRNHPTVGIDH</sequence>
<name>A0A4Y2FLE9_ARAVE</name>
<evidence type="ECO:0000313" key="3">
    <source>
        <dbReference type="EMBL" id="GBM42187.1"/>
    </source>
</evidence>
<protein>
    <submittedName>
        <fullName evidence="1">Uncharacterized protein</fullName>
    </submittedName>
</protein>
<dbReference type="EMBL" id="BGPR01096428">
    <property type="protein sequence ID" value="GBM41983.1"/>
    <property type="molecule type" value="Genomic_DNA"/>
</dbReference>
<organism evidence="1 4">
    <name type="scientific">Araneus ventricosus</name>
    <name type="common">Orbweaver spider</name>
    <name type="synonym">Epeira ventricosa</name>
    <dbReference type="NCBI Taxonomy" id="182803"/>
    <lineage>
        <taxon>Eukaryota</taxon>
        <taxon>Metazoa</taxon>
        <taxon>Ecdysozoa</taxon>
        <taxon>Arthropoda</taxon>
        <taxon>Chelicerata</taxon>
        <taxon>Arachnida</taxon>
        <taxon>Araneae</taxon>
        <taxon>Araneomorphae</taxon>
        <taxon>Entelegynae</taxon>
        <taxon>Araneoidea</taxon>
        <taxon>Araneidae</taxon>
        <taxon>Araneus</taxon>
    </lineage>
</organism>
<reference evidence="1 4" key="1">
    <citation type="journal article" date="2019" name="Sci. Rep.">
        <title>Orb-weaving spider Araneus ventricosus genome elucidates the spidroin gene catalogue.</title>
        <authorList>
            <person name="Kono N."/>
            <person name="Nakamura H."/>
            <person name="Ohtoshi R."/>
            <person name="Moran D.A.P."/>
            <person name="Shinohara A."/>
            <person name="Yoshida Y."/>
            <person name="Fujiwara M."/>
            <person name="Mori M."/>
            <person name="Tomita M."/>
            <person name="Arakawa K."/>
        </authorList>
    </citation>
    <scope>NUCLEOTIDE SEQUENCE [LARGE SCALE GENOMIC DNA]</scope>
</reference>
<evidence type="ECO:0000313" key="4">
    <source>
        <dbReference type="Proteomes" id="UP000499080"/>
    </source>
</evidence>
<keyword evidence="4" id="KW-1185">Reference proteome</keyword>
<gene>
    <name evidence="1" type="ORF">AVEN_248420_1</name>
    <name evidence="3" type="ORF">AVEN_250345_1</name>
    <name evidence="2" type="ORF">AVEN_30650_1</name>
</gene>
<dbReference type="EMBL" id="BGPR01096431">
    <property type="protein sequence ID" value="GBM41996.1"/>
    <property type="molecule type" value="Genomic_DNA"/>
</dbReference>
<dbReference type="EMBL" id="BGPR01096480">
    <property type="protein sequence ID" value="GBM42187.1"/>
    <property type="molecule type" value="Genomic_DNA"/>
</dbReference>
<dbReference type="AlphaFoldDB" id="A0A4Y2FLE9"/>
<proteinExistence type="predicted"/>
<dbReference type="Proteomes" id="UP000499080">
    <property type="component" value="Unassembled WGS sequence"/>
</dbReference>
<evidence type="ECO:0000313" key="2">
    <source>
        <dbReference type="EMBL" id="GBM41996.1"/>
    </source>
</evidence>
<comment type="caution">
    <text evidence="1">The sequence shown here is derived from an EMBL/GenBank/DDBJ whole genome shotgun (WGS) entry which is preliminary data.</text>
</comment>
<accession>A0A4Y2FLE9</accession>